<dbReference type="PANTHER" id="PTHR46663:SF4">
    <property type="entry name" value="DIGUANYLATE CYCLASE DGCT-RELATED"/>
    <property type="match status" value="1"/>
</dbReference>
<dbReference type="SMART" id="SM00267">
    <property type="entry name" value="GGDEF"/>
    <property type="match status" value="1"/>
</dbReference>
<organism evidence="5 6">
    <name type="scientific">Vreelandella zhuhanensis</name>
    <dbReference type="NCBI Taxonomy" id="2684210"/>
    <lineage>
        <taxon>Bacteria</taxon>
        <taxon>Pseudomonadati</taxon>
        <taxon>Pseudomonadota</taxon>
        <taxon>Gammaproteobacteria</taxon>
        <taxon>Oceanospirillales</taxon>
        <taxon>Halomonadaceae</taxon>
        <taxon>Vreelandella</taxon>
    </lineage>
</organism>
<gene>
    <name evidence="5" type="ORF">GPM19_04425</name>
</gene>
<dbReference type="PROSITE" id="PS50887">
    <property type="entry name" value="GGDEF"/>
    <property type="match status" value="1"/>
</dbReference>
<dbReference type="SUPFAM" id="SSF55073">
    <property type="entry name" value="Nucleotide cyclase"/>
    <property type="match status" value="1"/>
</dbReference>
<dbReference type="InterPro" id="IPR000014">
    <property type="entry name" value="PAS"/>
</dbReference>
<proteinExistence type="predicted"/>
<dbReference type="InterPro" id="IPR052163">
    <property type="entry name" value="DGC-Regulatory_Protein"/>
</dbReference>
<protein>
    <submittedName>
        <fullName evidence="5">Diguanylate cyclase</fullName>
    </submittedName>
</protein>
<keyword evidence="6" id="KW-1185">Reference proteome</keyword>
<dbReference type="Pfam" id="PF00990">
    <property type="entry name" value="GGDEF"/>
    <property type="match status" value="1"/>
</dbReference>
<name>A0A7X3H0P9_9GAMM</name>
<dbReference type="Gene3D" id="3.30.70.270">
    <property type="match status" value="1"/>
</dbReference>
<dbReference type="InterPro" id="IPR000160">
    <property type="entry name" value="GGDEF_dom"/>
</dbReference>
<dbReference type="CDD" id="cd00130">
    <property type="entry name" value="PAS"/>
    <property type="match status" value="1"/>
</dbReference>
<evidence type="ECO:0000313" key="5">
    <source>
        <dbReference type="EMBL" id="MWJ27458.1"/>
    </source>
</evidence>
<reference evidence="5 6" key="1">
    <citation type="submission" date="2019-12" db="EMBL/GenBank/DDBJ databases">
        <title>Halomonas rutogse sp. nov. isolated from two lakes on Tibetan Plateau.</title>
        <authorList>
            <person name="Gao P."/>
        </authorList>
    </citation>
    <scope>NUCLEOTIDE SEQUENCE [LARGE SCALE GENOMIC DNA]</scope>
    <source>
        <strain evidence="5 6">ZH2S</strain>
    </source>
</reference>
<dbReference type="InterPro" id="IPR043128">
    <property type="entry name" value="Rev_trsase/Diguanyl_cyclase"/>
</dbReference>
<dbReference type="SMART" id="SM00086">
    <property type="entry name" value="PAC"/>
    <property type="match status" value="1"/>
</dbReference>
<comment type="caution">
    <text evidence="5">The sequence shown here is derived from an EMBL/GenBank/DDBJ whole genome shotgun (WGS) entry which is preliminary data.</text>
</comment>
<dbReference type="InterPro" id="IPR000700">
    <property type="entry name" value="PAS-assoc_C"/>
</dbReference>
<dbReference type="InterPro" id="IPR029787">
    <property type="entry name" value="Nucleotide_cyclase"/>
</dbReference>
<feature type="domain" description="PAS" evidence="2">
    <location>
        <begin position="19"/>
        <end position="90"/>
    </location>
</feature>
<dbReference type="NCBIfam" id="TIGR00254">
    <property type="entry name" value="GGDEF"/>
    <property type="match status" value="1"/>
</dbReference>
<evidence type="ECO:0000313" key="6">
    <source>
        <dbReference type="Proteomes" id="UP000437638"/>
    </source>
</evidence>
<dbReference type="FunFam" id="3.30.70.270:FF:000001">
    <property type="entry name" value="Diguanylate cyclase domain protein"/>
    <property type="match status" value="1"/>
</dbReference>
<sequence length="304" mass="34270">MTAAMNQSLMRDMEYLRLLETAMEQSFNAVLITTASLDFPGPEIVYVNAAMTSMSGYSREELLGATPRLLQGPKTDREMLHRLRAALAAGEYFEANTVNYRKDGIPYQVEWNISPVRNEAGVVTHFVSVQRDITRRMQHEQELKRIASTDMLTGLANRLSFDRHLEKEIERTRRYERPLSLIMLDIDHFKSINDVHGHDVGDQVLVHFARVLSENLRTTDFCARWAGDEFMVLAPETALSQAVQLAEKLRQAIVGTDFPEAGPVTASFGVVEVGPDELATEVVKRADLALYQAKAKGRNREMAN</sequence>
<dbReference type="GO" id="GO:0003824">
    <property type="term" value="F:catalytic activity"/>
    <property type="evidence" value="ECO:0007669"/>
    <property type="project" value="UniProtKB-ARBA"/>
</dbReference>
<dbReference type="Gene3D" id="3.30.450.20">
    <property type="entry name" value="PAS domain"/>
    <property type="match status" value="1"/>
</dbReference>
<dbReference type="AlphaFoldDB" id="A0A7X3H0P9"/>
<dbReference type="SUPFAM" id="SSF55785">
    <property type="entry name" value="PYP-like sensor domain (PAS domain)"/>
    <property type="match status" value="1"/>
</dbReference>
<dbReference type="NCBIfam" id="TIGR00229">
    <property type="entry name" value="sensory_box"/>
    <property type="match status" value="1"/>
</dbReference>
<dbReference type="Pfam" id="PF13426">
    <property type="entry name" value="PAS_9"/>
    <property type="match status" value="1"/>
</dbReference>
<feature type="domain" description="PAC" evidence="3">
    <location>
        <begin position="91"/>
        <end position="145"/>
    </location>
</feature>
<accession>A0A7X3H0P9</accession>
<evidence type="ECO:0000256" key="1">
    <source>
        <dbReference type="ARBA" id="ARBA00001946"/>
    </source>
</evidence>
<dbReference type="PANTHER" id="PTHR46663">
    <property type="entry name" value="DIGUANYLATE CYCLASE DGCT-RELATED"/>
    <property type="match status" value="1"/>
</dbReference>
<comment type="cofactor">
    <cofactor evidence="1">
        <name>Mg(2+)</name>
        <dbReference type="ChEBI" id="CHEBI:18420"/>
    </cofactor>
</comment>
<dbReference type="EMBL" id="WTKP01000003">
    <property type="protein sequence ID" value="MWJ27458.1"/>
    <property type="molecule type" value="Genomic_DNA"/>
</dbReference>
<dbReference type="CDD" id="cd01949">
    <property type="entry name" value="GGDEF"/>
    <property type="match status" value="1"/>
</dbReference>
<dbReference type="Proteomes" id="UP000437638">
    <property type="component" value="Unassembled WGS sequence"/>
</dbReference>
<dbReference type="InterPro" id="IPR035965">
    <property type="entry name" value="PAS-like_dom_sf"/>
</dbReference>
<dbReference type="PROSITE" id="PS50113">
    <property type="entry name" value="PAC"/>
    <property type="match status" value="1"/>
</dbReference>
<evidence type="ECO:0000259" key="4">
    <source>
        <dbReference type="PROSITE" id="PS50887"/>
    </source>
</evidence>
<dbReference type="InterPro" id="IPR001610">
    <property type="entry name" value="PAC"/>
</dbReference>
<evidence type="ECO:0000259" key="2">
    <source>
        <dbReference type="PROSITE" id="PS50112"/>
    </source>
</evidence>
<feature type="domain" description="GGDEF" evidence="4">
    <location>
        <begin position="177"/>
        <end position="304"/>
    </location>
</feature>
<evidence type="ECO:0000259" key="3">
    <source>
        <dbReference type="PROSITE" id="PS50113"/>
    </source>
</evidence>
<dbReference type="PROSITE" id="PS50112">
    <property type="entry name" value="PAS"/>
    <property type="match status" value="1"/>
</dbReference>